<evidence type="ECO:0000259" key="1">
    <source>
        <dbReference type="Pfam" id="PF10648"/>
    </source>
</evidence>
<protein>
    <recommendedName>
        <fullName evidence="1">Bacterial spore germination immunoglobulin-like domain-containing protein</fullName>
    </recommendedName>
</protein>
<dbReference type="STRING" id="1817828.A2722_01295"/>
<dbReference type="EMBL" id="MFEO01000024">
    <property type="protein sequence ID" value="OGE89259.1"/>
    <property type="molecule type" value="Genomic_DNA"/>
</dbReference>
<evidence type="ECO:0000313" key="2">
    <source>
        <dbReference type="EMBL" id="OGE89259.1"/>
    </source>
</evidence>
<gene>
    <name evidence="2" type="ORF">A2722_01295</name>
</gene>
<dbReference type="InterPro" id="IPR018911">
    <property type="entry name" value="Gmad2_Ig-like_dom"/>
</dbReference>
<name>A0A1F5PH53_9BACT</name>
<dbReference type="Pfam" id="PF10648">
    <property type="entry name" value="Gmad2"/>
    <property type="match status" value="1"/>
</dbReference>
<dbReference type="Proteomes" id="UP000178377">
    <property type="component" value="Unassembled WGS sequence"/>
</dbReference>
<feature type="domain" description="Bacterial spore germination immunoglobulin-like" evidence="1">
    <location>
        <begin position="83"/>
        <end position="169"/>
    </location>
</feature>
<accession>A0A1F5PH53</accession>
<evidence type="ECO:0000313" key="3">
    <source>
        <dbReference type="Proteomes" id="UP000178377"/>
    </source>
</evidence>
<sequence>MKITLIILGVLVILILGGALLFLNACEDDWCYVYQWQKLRAADSFERCASLGFPVMESSPRQCSAGSKTFTENTPPPAQADMIHVFSPLPNSLVTSPLTITGEARGGWYFEASFPVRLLDANNLLLAASPAQAQSDWMTPNFVPFQVTLIFSPPTTATGTLILEKDNPSGEPANAAEVDIPVQF</sequence>
<proteinExistence type="predicted"/>
<dbReference type="AlphaFoldDB" id="A0A1F5PH53"/>
<comment type="caution">
    <text evidence="2">The sequence shown here is derived from an EMBL/GenBank/DDBJ whole genome shotgun (WGS) entry which is preliminary data.</text>
</comment>
<reference evidence="2 3" key="1">
    <citation type="journal article" date="2016" name="Nat. Commun.">
        <title>Thousands of microbial genomes shed light on interconnected biogeochemical processes in an aquifer system.</title>
        <authorList>
            <person name="Anantharaman K."/>
            <person name="Brown C.T."/>
            <person name="Hug L.A."/>
            <person name="Sharon I."/>
            <person name="Castelle C.J."/>
            <person name="Probst A.J."/>
            <person name="Thomas B.C."/>
            <person name="Singh A."/>
            <person name="Wilkins M.J."/>
            <person name="Karaoz U."/>
            <person name="Brodie E.L."/>
            <person name="Williams K.H."/>
            <person name="Hubbard S.S."/>
            <person name="Banfield J.F."/>
        </authorList>
    </citation>
    <scope>NUCLEOTIDE SEQUENCE [LARGE SCALE GENOMIC DNA]</scope>
</reference>
<organism evidence="2 3">
    <name type="scientific">Candidatus Doudnabacteria bacterium RIFCSPHIGHO2_01_FULL_50_11</name>
    <dbReference type="NCBI Taxonomy" id="1817828"/>
    <lineage>
        <taxon>Bacteria</taxon>
        <taxon>Candidatus Doudnaibacteriota</taxon>
    </lineage>
</organism>